<proteinExistence type="predicted"/>
<evidence type="ECO:0000313" key="4">
    <source>
        <dbReference type="EMBL" id="AFL80498.1"/>
    </source>
</evidence>
<dbReference type="STRING" id="746697.Aeqsu_0997"/>
<dbReference type="RefSeq" id="WP_014781756.1">
    <property type="nucleotide sequence ID" value="NC_018013.1"/>
</dbReference>
<dbReference type="InterPro" id="IPR038670">
    <property type="entry name" value="HslJ-like_sf"/>
</dbReference>
<keyword evidence="5" id="KW-1185">Reference proteome</keyword>
<dbReference type="Gene3D" id="2.40.128.270">
    <property type="match status" value="1"/>
</dbReference>
<feature type="chain" id="PRO_5003684118" evidence="2">
    <location>
        <begin position="20"/>
        <end position="235"/>
    </location>
</feature>
<dbReference type="InterPro" id="IPR026444">
    <property type="entry name" value="Secre_tail"/>
</dbReference>
<protein>
    <submittedName>
        <fullName evidence="4">Heat shock protein</fullName>
    </submittedName>
</protein>
<keyword evidence="1 2" id="KW-0732">Signal</keyword>
<dbReference type="AlphaFoldDB" id="I3YU30"/>
<name>I3YU30_AEQSU</name>
<evidence type="ECO:0000259" key="3">
    <source>
        <dbReference type="Pfam" id="PF18962"/>
    </source>
</evidence>
<keyword evidence="4" id="KW-0346">Stress response</keyword>
<evidence type="ECO:0000256" key="2">
    <source>
        <dbReference type="SAM" id="SignalP"/>
    </source>
</evidence>
<dbReference type="NCBIfam" id="TIGR04183">
    <property type="entry name" value="Por_Secre_tail"/>
    <property type="match status" value="1"/>
</dbReference>
<feature type="signal peptide" evidence="2">
    <location>
        <begin position="1"/>
        <end position="19"/>
    </location>
</feature>
<dbReference type="EMBL" id="CP003280">
    <property type="protein sequence ID" value="AFL80498.1"/>
    <property type="molecule type" value="Genomic_DNA"/>
</dbReference>
<organism evidence="4 5">
    <name type="scientific">Aequorivita sublithincola (strain DSM 14238 / LMG 21431 / ACAM 643 / 9-3)</name>
    <dbReference type="NCBI Taxonomy" id="746697"/>
    <lineage>
        <taxon>Bacteria</taxon>
        <taxon>Pseudomonadati</taxon>
        <taxon>Bacteroidota</taxon>
        <taxon>Flavobacteriia</taxon>
        <taxon>Flavobacteriales</taxon>
        <taxon>Flavobacteriaceae</taxon>
        <taxon>Aequorivita</taxon>
    </lineage>
</organism>
<dbReference type="KEGG" id="asl:Aeqsu_0997"/>
<dbReference type="Pfam" id="PF18962">
    <property type="entry name" value="Por_Secre_tail"/>
    <property type="match status" value="1"/>
</dbReference>
<reference evidence="4 5" key="1">
    <citation type="submission" date="2012-06" db="EMBL/GenBank/DDBJ databases">
        <title>The complete genome of Aequorivita sublithincola DSM 14238.</title>
        <authorList>
            <consortium name="US DOE Joint Genome Institute (JGI-PGF)"/>
            <person name="Lucas S."/>
            <person name="Copeland A."/>
            <person name="Lapidus A."/>
            <person name="Goodwin L."/>
            <person name="Pitluck S."/>
            <person name="Peters L."/>
            <person name="Munk A.C.C."/>
            <person name="Kyrpides N."/>
            <person name="Mavromatis K."/>
            <person name="Pagani I."/>
            <person name="Ivanova N."/>
            <person name="Ovchinnikova G."/>
            <person name="Zeytun A."/>
            <person name="Detter J.C."/>
            <person name="Han C."/>
            <person name="Land M."/>
            <person name="Hauser L."/>
            <person name="Markowitz V."/>
            <person name="Cheng J.-F."/>
            <person name="Hugenholtz P."/>
            <person name="Woyke T."/>
            <person name="Wu D."/>
            <person name="Tindall B."/>
            <person name="Faehnrich R."/>
            <person name="Brambilla E."/>
            <person name="Klenk H.-P."/>
            <person name="Eisen J.A."/>
        </authorList>
    </citation>
    <scope>NUCLEOTIDE SEQUENCE [LARGE SCALE GENOMIC DNA]</scope>
    <source>
        <strain evidence="5">DSM 14238 / LMG 21431 / ACAM 643 / 9-3</strain>
    </source>
</reference>
<sequence length="235" mass="26946">MKKILPLLLIVFMVLPMLAQNPNPELFKTWNLHKIEWDFGGALYIANIDPPISPYLTVNEDLSFEGCGACNSFSGNFEVVPNQDKVRPVDFAQTFNICETQFLNDFETVYFEFFSIEDDYSYEFYTDPSDNLRHMYYSNNPSGIWLDFVVGDPLSIDDNDFEKIEIYPNPTSLNLFIKSKKINIEKLTVYSISGKKIKECLPDNGAIDVSTLSKGIYFLEIVSSQGRSVQKFIKD</sequence>
<evidence type="ECO:0000313" key="5">
    <source>
        <dbReference type="Proteomes" id="UP000006049"/>
    </source>
</evidence>
<feature type="domain" description="Secretion system C-terminal sorting" evidence="3">
    <location>
        <begin position="166"/>
        <end position="233"/>
    </location>
</feature>
<dbReference type="eggNOG" id="COG3187">
    <property type="taxonomic scope" value="Bacteria"/>
</dbReference>
<gene>
    <name evidence="4" type="ordered locus">Aeqsu_0997</name>
</gene>
<dbReference type="Proteomes" id="UP000006049">
    <property type="component" value="Chromosome"/>
</dbReference>
<accession>I3YU30</accession>
<evidence type="ECO:0000256" key="1">
    <source>
        <dbReference type="ARBA" id="ARBA00022729"/>
    </source>
</evidence>
<dbReference type="HOGENOM" id="CLU_1214010_0_0_10"/>